<sequence>MSMSKCFRVYHKLDPPFSVLLENRSKMDGETLLFESNIIATLSPTQTEAIKKPYIKLLDCYGCLGVLDLPLTRETSTSMLALVTGCVSVGKIGESDIYRISAVNFLSLQNQSQDEERLTELRKFLSAGTFYFSWTSSTSSSATTSSDNQFNLIIRRKKPIKTPANQPIRNKTFHIPLRHFGIDCSDWLLKIICGGVEIRTVYAAQKQGKACLISRLSCERAGTRFNVRGTNDDGQVANFVETEQVIYMDDDVCSFIQTRGSVPLFWEQPGFQVGSHKVKMSRGYEASAPAFERHLNHLQENYGKNVIVNLLGSKEGEHVLSQAFKNQHSNSKRHGSEVPFVAFDYHQECRGGNLRNLQKLNDVIKKYYNEFGFFSRQPSSKLVDKLQTGCIRTNCLDCLDRTNSVQTLIGLEVLNQQLEDLGLISKPQMRSRFEEVYRSMWMANGDHISRIYAGTGALGGGRSKAQDAARSANRTFQNNFLDSQKQEAIDLLLRGGAIGGVDLVDRVFTLFDTADIHLPPPILQRVMANVLDYCSLASVRISVGTWNVNGGKHFRSIAFKHELVTDWLLDLPTLTNQNNPGMLQADVDYSKPSDIFAIGFEEIVDLNAGNIVNASTQNQKDWALYLQNNLSRDMKYIILTSAQLVGVCLFVFIRPSLAPYIKNLSVSTVKTGLGGAAGNKGAVGIRFQIHNSSVCFVCSHFAAGQSNVRERNSDFQDVCSKISFPMGRHVWNHDHIFWCGDFNYRIDLMKDEVKNHVAQKNWSLLQASDQLNVQRSAGQVFKGFNEGPTNFAPTYKYDLFCDDYDTSEKCRVPAWTDRVMWASRNYPGKEGTHVASSRLILYNRSELKTSDHRPVMAIFDVNLFKSDPDKRSQTLKNAILQHGPSDRCIVVDVMNDDDDNGDEVLDDSLIDSVLECLSEAGEIVLVRFASNRTMLLTFRTSPQALASLRYNNQRVANKILRVQIQNSNWLANHCEEIRKAATRLVAATEEGNDDGVSSTNDDADLLLSFECEAMASEIPNIPPRPLIPTRPAPSMPPIPQRPNVAAADTNDAVVAPQPPSIPARSGQQLPPTIPPRHNPI</sequence>
<dbReference type="InParanoid" id="T1EM86"/>
<dbReference type="OMA" id="HPCHELR"/>
<dbReference type="FunFam" id="3.60.10.10:FF:000008">
    <property type="entry name" value="Synaptojanin 2"/>
    <property type="match status" value="1"/>
</dbReference>
<comment type="similarity">
    <text evidence="3">In the central section; belongs to the inositol 1,4,5-trisphosphate 5-phosphatase family.</text>
</comment>
<dbReference type="InterPro" id="IPR015047">
    <property type="entry name" value="SYNJ1/2_RRM"/>
</dbReference>
<dbReference type="GO" id="GO:0048488">
    <property type="term" value="P:synaptic vesicle endocytosis"/>
    <property type="evidence" value="ECO:0000318"/>
    <property type="project" value="GO_Central"/>
</dbReference>
<dbReference type="AlphaFoldDB" id="T1EM86"/>
<dbReference type="HOGENOM" id="CLU_003016_5_0_1"/>
<dbReference type="EMBL" id="AMQM01005043">
    <property type="status" value="NOT_ANNOTATED_CDS"/>
    <property type="molecule type" value="Genomic_DNA"/>
</dbReference>
<feature type="region of interest" description="Disordered" evidence="6">
    <location>
        <begin position="1020"/>
        <end position="1080"/>
    </location>
</feature>
<protein>
    <recommendedName>
        <fullName evidence="4">phosphoinositide 5-phosphatase</fullName>
        <ecNumber evidence="4">3.1.3.36</ecNumber>
    </recommendedName>
</protein>
<name>T1EM86_HELRO</name>
<reference evidence="10" key="1">
    <citation type="submission" date="2012-12" db="EMBL/GenBank/DDBJ databases">
        <authorList>
            <person name="Hellsten U."/>
            <person name="Grimwood J."/>
            <person name="Chapman J.A."/>
            <person name="Shapiro H."/>
            <person name="Aerts A."/>
            <person name="Otillar R.P."/>
            <person name="Terry A.Y."/>
            <person name="Boore J.L."/>
            <person name="Simakov O."/>
            <person name="Marletaz F."/>
            <person name="Cho S.-J."/>
            <person name="Edsinger-Gonzales E."/>
            <person name="Havlak P."/>
            <person name="Kuo D.-H."/>
            <person name="Larsson T."/>
            <person name="Lv J."/>
            <person name="Arendt D."/>
            <person name="Savage R."/>
            <person name="Osoegawa K."/>
            <person name="de Jong P."/>
            <person name="Lindberg D.R."/>
            <person name="Seaver E.C."/>
            <person name="Weisblat D.A."/>
            <person name="Putnam N.H."/>
            <person name="Grigoriev I.V."/>
            <person name="Rokhsar D.S."/>
        </authorList>
    </citation>
    <scope>NUCLEOTIDE SEQUENCE</scope>
</reference>
<comment type="similarity">
    <text evidence="2">Belongs to the synaptojanin family.</text>
</comment>
<evidence type="ECO:0000313" key="10">
    <source>
        <dbReference type="Proteomes" id="UP000015101"/>
    </source>
</evidence>
<dbReference type="OrthoDB" id="1925875at2759"/>
<dbReference type="Gene3D" id="3.30.70.330">
    <property type="match status" value="1"/>
</dbReference>
<dbReference type="EnsemblMetazoa" id="HelroT157228">
    <property type="protein sequence ID" value="HelroP157228"/>
    <property type="gene ID" value="HelroG157228"/>
</dbReference>
<dbReference type="InterPro" id="IPR046985">
    <property type="entry name" value="IP5"/>
</dbReference>
<dbReference type="PROSITE" id="PS50275">
    <property type="entry name" value="SAC"/>
    <property type="match status" value="1"/>
</dbReference>
<dbReference type="PANTHER" id="PTHR11200">
    <property type="entry name" value="INOSITOL 5-PHOSPHATASE"/>
    <property type="match status" value="1"/>
</dbReference>
<accession>T1EM86</accession>
<dbReference type="CTD" id="20197686"/>
<dbReference type="GO" id="GO:0005737">
    <property type="term" value="C:cytoplasm"/>
    <property type="evidence" value="ECO:0000318"/>
    <property type="project" value="GO_Central"/>
</dbReference>
<evidence type="ECO:0000313" key="8">
    <source>
        <dbReference type="EMBL" id="ESO01264.1"/>
    </source>
</evidence>
<dbReference type="STRING" id="6412.T1EM86"/>
<dbReference type="eggNOG" id="KOG0566">
    <property type="taxonomic scope" value="Eukaryota"/>
</dbReference>
<feature type="compositionally biased region" description="Low complexity" evidence="6">
    <location>
        <begin position="1043"/>
        <end position="1055"/>
    </location>
</feature>
<reference evidence="8 10" key="2">
    <citation type="journal article" date="2013" name="Nature">
        <title>Insights into bilaterian evolution from three spiralian genomes.</title>
        <authorList>
            <person name="Simakov O."/>
            <person name="Marletaz F."/>
            <person name="Cho S.J."/>
            <person name="Edsinger-Gonzales E."/>
            <person name="Havlak P."/>
            <person name="Hellsten U."/>
            <person name="Kuo D.H."/>
            <person name="Larsson T."/>
            <person name="Lv J."/>
            <person name="Arendt D."/>
            <person name="Savage R."/>
            <person name="Osoegawa K."/>
            <person name="de Jong P."/>
            <person name="Grimwood J."/>
            <person name="Chapman J.A."/>
            <person name="Shapiro H."/>
            <person name="Aerts A."/>
            <person name="Otillar R.P."/>
            <person name="Terry A.Y."/>
            <person name="Boore J.L."/>
            <person name="Grigoriev I.V."/>
            <person name="Lindberg D.R."/>
            <person name="Seaver E.C."/>
            <person name="Weisblat D.A."/>
            <person name="Putnam N.H."/>
            <person name="Rokhsar D.S."/>
        </authorList>
    </citation>
    <scope>NUCLEOTIDE SEQUENCE</scope>
</reference>
<comment type="catalytic activity">
    <reaction evidence="1">
        <text>a 1,2-diacyl-sn-glycero-3-phospho-(1D-myo-inositol-4,5-bisphosphate) + H2O = a 1,2-diacyl-sn-glycero-3-phospho-(1D-myo-inositol 4-phosphate) + phosphate</text>
        <dbReference type="Rhea" id="RHEA:22764"/>
        <dbReference type="ChEBI" id="CHEBI:15377"/>
        <dbReference type="ChEBI" id="CHEBI:43474"/>
        <dbReference type="ChEBI" id="CHEBI:58178"/>
        <dbReference type="ChEBI" id="CHEBI:58456"/>
        <dbReference type="EC" id="3.1.3.36"/>
    </reaction>
</comment>
<dbReference type="GO" id="GO:0004439">
    <property type="term" value="F:phosphatidylinositol-4,5-bisphosphate 5-phosphatase activity"/>
    <property type="evidence" value="ECO:0000318"/>
    <property type="project" value="GO_Central"/>
</dbReference>
<dbReference type="GO" id="GO:0052658">
    <property type="term" value="F:inositol-1,4,5-trisphosphate 5-phosphatase activity"/>
    <property type="evidence" value="ECO:0000318"/>
    <property type="project" value="GO_Central"/>
</dbReference>
<dbReference type="SMART" id="SM01165">
    <property type="entry name" value="DUF1866"/>
    <property type="match status" value="1"/>
</dbReference>
<dbReference type="RefSeq" id="XP_009020500.1">
    <property type="nucleotide sequence ID" value="XM_009022252.1"/>
</dbReference>
<dbReference type="Gene3D" id="3.60.10.10">
    <property type="entry name" value="Endonuclease/exonuclease/phosphatase"/>
    <property type="match status" value="1"/>
</dbReference>
<evidence type="ECO:0000256" key="6">
    <source>
        <dbReference type="SAM" id="MobiDB-lite"/>
    </source>
</evidence>
<dbReference type="GeneID" id="20197686"/>
<dbReference type="InterPro" id="IPR012677">
    <property type="entry name" value="Nucleotide-bd_a/b_plait_sf"/>
</dbReference>
<evidence type="ECO:0000256" key="1">
    <source>
        <dbReference type="ARBA" id="ARBA00001786"/>
    </source>
</evidence>
<evidence type="ECO:0000313" key="9">
    <source>
        <dbReference type="EnsemblMetazoa" id="HelroP157228"/>
    </source>
</evidence>
<keyword evidence="5" id="KW-0378">Hydrolase</keyword>
<dbReference type="SMART" id="SM00128">
    <property type="entry name" value="IPPc"/>
    <property type="match status" value="1"/>
</dbReference>
<dbReference type="PANTHER" id="PTHR11200:SF257">
    <property type="entry name" value="PHOSPHOINOSITIDE 5-PHOSPHATASE"/>
    <property type="match status" value="1"/>
</dbReference>
<evidence type="ECO:0000256" key="4">
    <source>
        <dbReference type="ARBA" id="ARBA00013044"/>
    </source>
</evidence>
<dbReference type="FunCoup" id="T1EM86">
    <property type="interactions" value="550"/>
</dbReference>
<proteinExistence type="inferred from homology"/>
<dbReference type="GO" id="GO:0016020">
    <property type="term" value="C:membrane"/>
    <property type="evidence" value="ECO:0000318"/>
    <property type="project" value="GO_Central"/>
</dbReference>
<dbReference type="EMBL" id="KB096785">
    <property type="protein sequence ID" value="ESO01264.1"/>
    <property type="molecule type" value="Genomic_DNA"/>
</dbReference>
<dbReference type="Proteomes" id="UP000015101">
    <property type="component" value="Unassembled WGS sequence"/>
</dbReference>
<feature type="domain" description="SAC" evidence="7">
    <location>
        <begin position="121"/>
        <end position="454"/>
    </location>
</feature>
<evidence type="ECO:0000256" key="5">
    <source>
        <dbReference type="ARBA" id="ARBA00022801"/>
    </source>
</evidence>
<dbReference type="SUPFAM" id="SSF56219">
    <property type="entry name" value="DNase I-like"/>
    <property type="match status" value="1"/>
</dbReference>
<reference evidence="9" key="3">
    <citation type="submission" date="2015-06" db="UniProtKB">
        <authorList>
            <consortium name="EnsemblMetazoa"/>
        </authorList>
    </citation>
    <scope>IDENTIFICATION</scope>
</reference>
<dbReference type="Pfam" id="PF02383">
    <property type="entry name" value="Syja_N"/>
    <property type="match status" value="1"/>
</dbReference>
<evidence type="ECO:0000256" key="2">
    <source>
        <dbReference type="ARBA" id="ARBA00008943"/>
    </source>
</evidence>
<feature type="compositionally biased region" description="Pro residues" evidence="6">
    <location>
        <begin position="1071"/>
        <end position="1080"/>
    </location>
</feature>
<dbReference type="GO" id="GO:0098793">
    <property type="term" value="C:presynapse"/>
    <property type="evidence" value="ECO:0007669"/>
    <property type="project" value="GOC"/>
</dbReference>
<feature type="compositionally biased region" description="Pro residues" evidence="6">
    <location>
        <begin position="1020"/>
        <end position="1040"/>
    </location>
</feature>
<dbReference type="EC" id="3.1.3.36" evidence="4"/>
<evidence type="ECO:0000256" key="3">
    <source>
        <dbReference type="ARBA" id="ARBA00009678"/>
    </source>
</evidence>
<gene>
    <name evidence="9" type="primary">20197686</name>
    <name evidence="8" type="ORF">HELRODRAFT_157228</name>
</gene>
<keyword evidence="10" id="KW-1185">Reference proteome</keyword>
<dbReference type="KEGG" id="hro:HELRODRAFT_157228"/>
<dbReference type="Pfam" id="PF22669">
    <property type="entry name" value="Exo_endo_phos2"/>
    <property type="match status" value="1"/>
</dbReference>
<dbReference type="InterPro" id="IPR000300">
    <property type="entry name" value="IPPc"/>
</dbReference>
<dbReference type="InterPro" id="IPR002013">
    <property type="entry name" value="SAC_dom"/>
</dbReference>
<dbReference type="Pfam" id="PF08952">
    <property type="entry name" value="DUF1866"/>
    <property type="match status" value="1"/>
</dbReference>
<dbReference type="InterPro" id="IPR036691">
    <property type="entry name" value="Endo/exonu/phosph_ase_sf"/>
</dbReference>
<evidence type="ECO:0000259" key="7">
    <source>
        <dbReference type="PROSITE" id="PS50275"/>
    </source>
</evidence>
<organism evidence="9 10">
    <name type="scientific">Helobdella robusta</name>
    <name type="common">Californian leech</name>
    <dbReference type="NCBI Taxonomy" id="6412"/>
    <lineage>
        <taxon>Eukaryota</taxon>
        <taxon>Metazoa</taxon>
        <taxon>Spiralia</taxon>
        <taxon>Lophotrochozoa</taxon>
        <taxon>Annelida</taxon>
        <taxon>Clitellata</taxon>
        <taxon>Hirudinea</taxon>
        <taxon>Rhynchobdellida</taxon>
        <taxon>Glossiphoniidae</taxon>
        <taxon>Helobdella</taxon>
    </lineage>
</organism>
<dbReference type="GO" id="GO:0046856">
    <property type="term" value="P:phosphatidylinositol dephosphorylation"/>
    <property type="evidence" value="ECO:0007669"/>
    <property type="project" value="InterPro"/>
</dbReference>